<dbReference type="RefSeq" id="WP_345125968.1">
    <property type="nucleotide sequence ID" value="NZ_BAABDI010000026.1"/>
</dbReference>
<protein>
    <recommendedName>
        <fullName evidence="3">Immunity protein 53</fullName>
    </recommendedName>
</protein>
<dbReference type="Proteomes" id="UP001501556">
    <property type="component" value="Unassembled WGS sequence"/>
</dbReference>
<dbReference type="EMBL" id="BAABDI010000026">
    <property type="protein sequence ID" value="GAA3984929.1"/>
    <property type="molecule type" value="Genomic_DNA"/>
</dbReference>
<evidence type="ECO:0000313" key="1">
    <source>
        <dbReference type="EMBL" id="GAA3984929.1"/>
    </source>
</evidence>
<gene>
    <name evidence="1" type="ORF">GCM10022407_32370</name>
</gene>
<name>A0ABP7QM80_9BACT</name>
<proteinExistence type="predicted"/>
<evidence type="ECO:0008006" key="3">
    <source>
        <dbReference type="Google" id="ProtNLM"/>
    </source>
</evidence>
<sequence length="123" mass="13774">MADELISQLGFETSQRCGTSDCFWGDELTLQRKDLKWTVTAAFDPSTTLSIGIRRSEAAELETTDLVSETEQDEHWLVRKAYPYAGIANAVQALALVGQVRQELFETEFFDSRLTVRPAATVI</sequence>
<reference evidence="2" key="1">
    <citation type="journal article" date="2019" name="Int. J. Syst. Evol. Microbiol.">
        <title>The Global Catalogue of Microorganisms (GCM) 10K type strain sequencing project: providing services to taxonomists for standard genome sequencing and annotation.</title>
        <authorList>
            <consortium name="The Broad Institute Genomics Platform"/>
            <consortium name="The Broad Institute Genome Sequencing Center for Infectious Disease"/>
            <person name="Wu L."/>
            <person name="Ma J."/>
        </authorList>
    </citation>
    <scope>NUCLEOTIDE SEQUENCE [LARGE SCALE GENOMIC DNA]</scope>
    <source>
        <strain evidence="2">JCM 17217</strain>
    </source>
</reference>
<comment type="caution">
    <text evidence="1">The sequence shown here is derived from an EMBL/GenBank/DDBJ whole genome shotgun (WGS) entry which is preliminary data.</text>
</comment>
<keyword evidence="2" id="KW-1185">Reference proteome</keyword>
<accession>A0ABP7QM80</accession>
<organism evidence="1 2">
    <name type="scientific">Hymenobacter antarcticus</name>
    <dbReference type="NCBI Taxonomy" id="486270"/>
    <lineage>
        <taxon>Bacteria</taxon>
        <taxon>Pseudomonadati</taxon>
        <taxon>Bacteroidota</taxon>
        <taxon>Cytophagia</taxon>
        <taxon>Cytophagales</taxon>
        <taxon>Hymenobacteraceae</taxon>
        <taxon>Hymenobacter</taxon>
    </lineage>
</organism>
<evidence type="ECO:0000313" key="2">
    <source>
        <dbReference type="Proteomes" id="UP001501556"/>
    </source>
</evidence>